<evidence type="ECO:0000313" key="2">
    <source>
        <dbReference type="EMBL" id="SDC26169.1"/>
    </source>
</evidence>
<dbReference type="Proteomes" id="UP000297288">
    <property type="component" value="Unassembled WGS sequence"/>
</dbReference>
<dbReference type="Proteomes" id="UP000199322">
    <property type="component" value="Unassembled WGS sequence"/>
</dbReference>
<keyword evidence="4" id="KW-1185">Reference proteome</keyword>
<dbReference type="RefSeq" id="WP_091402919.1">
    <property type="nucleotide sequence ID" value="NZ_FMYV01000002.1"/>
</dbReference>
<gene>
    <name evidence="3" type="ORF">E4650_05130</name>
    <name evidence="2" type="ORF">SAMN04488588_0745</name>
</gene>
<feature type="coiled-coil region" evidence="1">
    <location>
        <begin position="225"/>
        <end position="277"/>
    </location>
</feature>
<sequence>MKKGLVTTIVLVVFIFAFTASITDLYHQAKEVSNDYKLIEIDREIALMDYEKAKIESFNKRTDLSAELSYVQNMNNYYSSLKNYYNLINSIVYDYKIAELDLKVLELQIENAEINFNNSEKLYEKNLISENELKNSKISLNDIKNSLVNVKNNFNQKKEEYEKYFDTDLDSIEYEINLDNLNYTDETYVASSLLVKQNKLNLELTKYNFDTLPQNSSQYDKRIAELNVKKSIINLENTVENIEKQNKTSYVNLEAQKNTVNNLYETVSIKLNNLENDQNSFENGLISKTELNQTKIDYYNTLKNLYSNEKNLLNNLINYILNVQVSPEEVMN</sequence>
<dbReference type="GO" id="GO:0015562">
    <property type="term" value="F:efflux transmembrane transporter activity"/>
    <property type="evidence" value="ECO:0007669"/>
    <property type="project" value="InterPro"/>
</dbReference>
<evidence type="ECO:0000313" key="4">
    <source>
        <dbReference type="Proteomes" id="UP000199322"/>
    </source>
</evidence>
<proteinExistence type="predicted"/>
<dbReference type="EMBL" id="FMYV01000002">
    <property type="protein sequence ID" value="SDC26169.1"/>
    <property type="molecule type" value="Genomic_DNA"/>
</dbReference>
<protein>
    <submittedName>
        <fullName evidence="2">Outer membrane efflux protein</fullName>
    </submittedName>
    <submittedName>
        <fullName evidence="3">TolC family protein</fullName>
    </submittedName>
</protein>
<dbReference type="EMBL" id="SRME01000002">
    <property type="protein sequence ID" value="TGG88428.1"/>
    <property type="molecule type" value="Genomic_DNA"/>
</dbReference>
<organism evidence="2 4">
    <name type="scientific">Geotoga petraea</name>
    <dbReference type="NCBI Taxonomy" id="28234"/>
    <lineage>
        <taxon>Bacteria</taxon>
        <taxon>Thermotogati</taxon>
        <taxon>Thermotogota</taxon>
        <taxon>Thermotogae</taxon>
        <taxon>Petrotogales</taxon>
        <taxon>Petrotogaceae</taxon>
        <taxon>Geotoga</taxon>
    </lineage>
</organism>
<reference evidence="3 5" key="2">
    <citation type="submission" date="2019-04" db="EMBL/GenBank/DDBJ databases">
        <title>Draft genome sequence data and analysis of a Fermenting Bacterium, Geotoga petraea strain HO-Geo1, isolated from heavy-oil petroleum reservoir in Russia.</title>
        <authorList>
            <person name="Grouzdev D.S."/>
            <person name="Semenova E.M."/>
            <person name="Sokolova D.S."/>
            <person name="Tourova T.P."/>
            <person name="Poltaraus A.B."/>
            <person name="Nazina T.N."/>
        </authorList>
    </citation>
    <scope>NUCLEOTIDE SEQUENCE [LARGE SCALE GENOMIC DNA]</scope>
    <source>
        <strain evidence="3 5">HO-Geo1</strain>
    </source>
</reference>
<keyword evidence="1" id="KW-0175">Coiled coil</keyword>
<dbReference type="Gene3D" id="1.20.1600.10">
    <property type="entry name" value="Outer membrane efflux proteins (OEP)"/>
    <property type="match status" value="2"/>
</dbReference>
<dbReference type="AlphaFoldDB" id="A0A1G6K554"/>
<evidence type="ECO:0000313" key="5">
    <source>
        <dbReference type="Proteomes" id="UP000297288"/>
    </source>
</evidence>
<dbReference type="SUPFAM" id="SSF56954">
    <property type="entry name" value="Outer membrane efflux proteins (OEP)"/>
    <property type="match status" value="1"/>
</dbReference>
<dbReference type="STRING" id="28234.SAMN04488588_0745"/>
<reference evidence="2 4" key="1">
    <citation type="submission" date="2016-10" db="EMBL/GenBank/DDBJ databases">
        <authorList>
            <person name="de Groot N.N."/>
        </authorList>
    </citation>
    <scope>NUCLEOTIDE SEQUENCE [LARGE SCALE GENOMIC DNA]</scope>
    <source>
        <strain evidence="2 4">WG14</strain>
    </source>
</reference>
<feature type="coiled-coil region" evidence="1">
    <location>
        <begin position="95"/>
        <end position="160"/>
    </location>
</feature>
<evidence type="ECO:0000313" key="3">
    <source>
        <dbReference type="EMBL" id="TGG88428.1"/>
    </source>
</evidence>
<evidence type="ECO:0000256" key="1">
    <source>
        <dbReference type="SAM" id="Coils"/>
    </source>
</evidence>
<accession>A0A1G6K554</accession>
<name>A0A1G6K554_9BACT</name>